<dbReference type="NCBIfam" id="TIGR01549">
    <property type="entry name" value="HAD-SF-IA-v1"/>
    <property type="match status" value="1"/>
</dbReference>
<evidence type="ECO:0000313" key="2">
    <source>
        <dbReference type="Proteomes" id="UP000316406"/>
    </source>
</evidence>
<dbReference type="NCBIfam" id="TIGR01460">
    <property type="entry name" value="HAD-SF-IIA"/>
    <property type="match status" value="1"/>
</dbReference>
<dbReference type="SUPFAM" id="SSF56784">
    <property type="entry name" value="HAD-like"/>
    <property type="match status" value="1"/>
</dbReference>
<reference evidence="1 2" key="1">
    <citation type="submission" date="2019-07" db="EMBL/GenBank/DDBJ databases">
        <title>Draft genome sequence of Brevibacterium aurantiacum XU54 isolated from Xinjiang China.</title>
        <authorList>
            <person name="Xu X."/>
        </authorList>
    </citation>
    <scope>NUCLEOTIDE SEQUENCE [LARGE SCALE GENOMIC DNA]</scope>
    <source>
        <strain evidence="1 2">XU54</strain>
    </source>
</reference>
<dbReference type="GO" id="GO:0005737">
    <property type="term" value="C:cytoplasm"/>
    <property type="evidence" value="ECO:0007669"/>
    <property type="project" value="TreeGrafter"/>
</dbReference>
<dbReference type="OrthoDB" id="3400930at2"/>
<sequence length="345" mass="36081">MTPVANAAAPVDRRAPEESGAPIDCVLFDLDGVVYHGPEPISGAVEGINFLHEQSIPVNYVTNNATRTAGVVAEHISTLGINTTPAEVTTSAQVLAGRLAERFGTGALIYLVGATGLATALESEGLTLTHNLDDGPVAIAQGLDPDITYQAIVRACEAITSGIEWWATNPDYSMVGPRSRVPGNGAFIDMLSKLTGAQPTVVGKPSPHMMEFAARRIGAQRPLMVGDRLDTDIEGGNSAGFETALVLTGVHDIHDALRARPGLRPTYILPSLRGLPKLIDGEDTYGSAGGALGSAGCRIVDGQLCLDDSAHSGAAIVQDALRLAWEAMDRGDNVAPGNLPRRIHD</sequence>
<dbReference type="InterPro" id="IPR036412">
    <property type="entry name" value="HAD-like_sf"/>
</dbReference>
<keyword evidence="2" id="KW-1185">Reference proteome</keyword>
<dbReference type="GO" id="GO:0016791">
    <property type="term" value="F:phosphatase activity"/>
    <property type="evidence" value="ECO:0007669"/>
    <property type="project" value="TreeGrafter"/>
</dbReference>
<dbReference type="Proteomes" id="UP000316406">
    <property type="component" value="Unassembled WGS sequence"/>
</dbReference>
<dbReference type="PANTHER" id="PTHR19288">
    <property type="entry name" value="4-NITROPHENYLPHOSPHATASE-RELATED"/>
    <property type="match status" value="1"/>
</dbReference>
<name>A0A556C895_BREAU</name>
<dbReference type="InterPro" id="IPR006439">
    <property type="entry name" value="HAD-SF_hydro_IA"/>
</dbReference>
<keyword evidence="1" id="KW-0378">Hydrolase</keyword>
<gene>
    <name evidence="1" type="ORF">FO013_17475</name>
</gene>
<protein>
    <submittedName>
        <fullName evidence="1">HAD-IIA family hydrolase</fullName>
    </submittedName>
</protein>
<dbReference type="Pfam" id="PF13344">
    <property type="entry name" value="Hydrolase_6"/>
    <property type="match status" value="1"/>
</dbReference>
<dbReference type="InterPro" id="IPR006357">
    <property type="entry name" value="HAD-SF_hydro_IIA"/>
</dbReference>
<dbReference type="SFLD" id="SFLDS00003">
    <property type="entry name" value="Haloacid_Dehalogenase"/>
    <property type="match status" value="1"/>
</dbReference>
<dbReference type="AlphaFoldDB" id="A0A556C895"/>
<dbReference type="Pfam" id="PF13242">
    <property type="entry name" value="Hydrolase_like"/>
    <property type="match status" value="1"/>
</dbReference>
<dbReference type="RefSeq" id="WP_143923832.1">
    <property type="nucleotide sequence ID" value="NZ_VLTK01000011.1"/>
</dbReference>
<comment type="caution">
    <text evidence="1">The sequence shown here is derived from an EMBL/GenBank/DDBJ whole genome shotgun (WGS) entry which is preliminary data.</text>
</comment>
<proteinExistence type="predicted"/>
<dbReference type="InterPro" id="IPR023214">
    <property type="entry name" value="HAD_sf"/>
</dbReference>
<dbReference type="PANTHER" id="PTHR19288:SF95">
    <property type="entry name" value="D-GLYCEROL 3-PHOSPHATE PHOSPHATASE"/>
    <property type="match status" value="1"/>
</dbReference>
<accession>A0A556C895</accession>
<organism evidence="1 2">
    <name type="scientific">Brevibacterium aurantiacum</name>
    <dbReference type="NCBI Taxonomy" id="273384"/>
    <lineage>
        <taxon>Bacteria</taxon>
        <taxon>Bacillati</taxon>
        <taxon>Actinomycetota</taxon>
        <taxon>Actinomycetes</taxon>
        <taxon>Micrococcales</taxon>
        <taxon>Brevibacteriaceae</taxon>
        <taxon>Brevibacterium</taxon>
    </lineage>
</organism>
<evidence type="ECO:0000313" key="1">
    <source>
        <dbReference type="EMBL" id="TSI13672.1"/>
    </source>
</evidence>
<dbReference type="SFLD" id="SFLDG01129">
    <property type="entry name" value="C1.5:_HAD__Beta-PGM__Phosphata"/>
    <property type="match status" value="1"/>
</dbReference>
<dbReference type="Gene3D" id="3.40.50.1000">
    <property type="entry name" value="HAD superfamily/HAD-like"/>
    <property type="match status" value="2"/>
</dbReference>
<dbReference type="EMBL" id="VLTK01000011">
    <property type="protein sequence ID" value="TSI13672.1"/>
    <property type="molecule type" value="Genomic_DNA"/>
</dbReference>